<reference evidence="2 3" key="1">
    <citation type="journal article" date="2019" name="PLoS ONE">
        <title>Comparative genome analysis indicates high evolutionary potential of pathogenicity genes in Colletotrichum tanaceti.</title>
        <authorList>
            <person name="Lelwala R.V."/>
            <person name="Korhonen P.K."/>
            <person name="Young N.D."/>
            <person name="Scott J.B."/>
            <person name="Ades P.A."/>
            <person name="Gasser R.B."/>
            <person name="Taylor P.W.J."/>
        </authorList>
    </citation>
    <scope>NUCLEOTIDE SEQUENCE [LARGE SCALE GENOMIC DNA]</scope>
    <source>
        <strain evidence="2">BRIP57314</strain>
    </source>
</reference>
<gene>
    <name evidence="2" type="ORF">CTA1_5506</name>
</gene>
<dbReference type="Proteomes" id="UP000310108">
    <property type="component" value="Unassembled WGS sequence"/>
</dbReference>
<dbReference type="EMBL" id="PJEX01000173">
    <property type="protein sequence ID" value="TKW53682.1"/>
    <property type="molecule type" value="Genomic_DNA"/>
</dbReference>
<evidence type="ECO:0000313" key="3">
    <source>
        <dbReference type="Proteomes" id="UP000310108"/>
    </source>
</evidence>
<keyword evidence="3" id="KW-1185">Reference proteome</keyword>
<organism evidence="2 3">
    <name type="scientific">Colletotrichum tanaceti</name>
    <dbReference type="NCBI Taxonomy" id="1306861"/>
    <lineage>
        <taxon>Eukaryota</taxon>
        <taxon>Fungi</taxon>
        <taxon>Dikarya</taxon>
        <taxon>Ascomycota</taxon>
        <taxon>Pezizomycotina</taxon>
        <taxon>Sordariomycetes</taxon>
        <taxon>Hypocreomycetidae</taxon>
        <taxon>Glomerellales</taxon>
        <taxon>Glomerellaceae</taxon>
        <taxon>Colletotrichum</taxon>
        <taxon>Colletotrichum destructivum species complex</taxon>
    </lineage>
</organism>
<proteinExistence type="predicted"/>
<evidence type="ECO:0000313" key="2">
    <source>
        <dbReference type="EMBL" id="TKW53682.1"/>
    </source>
</evidence>
<comment type="caution">
    <text evidence="2">The sequence shown here is derived from an EMBL/GenBank/DDBJ whole genome shotgun (WGS) entry which is preliminary data.</text>
</comment>
<feature type="region of interest" description="Disordered" evidence="1">
    <location>
        <begin position="277"/>
        <end position="309"/>
    </location>
</feature>
<protein>
    <submittedName>
        <fullName evidence="2">Uncharacterized protein</fullName>
    </submittedName>
</protein>
<feature type="non-terminal residue" evidence="2">
    <location>
        <position position="1"/>
    </location>
</feature>
<name>A0A4U6XER3_9PEZI</name>
<dbReference type="AlphaFoldDB" id="A0A4U6XER3"/>
<accession>A0A4U6XER3</accession>
<evidence type="ECO:0000256" key="1">
    <source>
        <dbReference type="SAM" id="MobiDB-lite"/>
    </source>
</evidence>
<feature type="compositionally biased region" description="Basic and acidic residues" evidence="1">
    <location>
        <begin position="277"/>
        <end position="289"/>
    </location>
</feature>
<sequence length="545" mass="53782">VGRAAAARPAHDDGALPLLRGELALGVVLPLPGLRDGGDLVGGHHVDGAAAPAGAGEPAAVGAVVARDAAQLVDLGGAALVQVAARVLGGVEHGAEAPVVGGRVNGRVGGTRGRRGLLFEDLHELQHAQGLLEDVQGALAQLEAVGAHRELGHEDPLELGRRHAEDAGDLLAGVALRVGEGVLGDGDELAELGLGGLLAGGAVVAPGLLIAVGGEVGVVEAVQGDAERRGVPGQLGAAGVEGGVEVGAGHAALDDAQVVVDGAGDLLVGGDEGLGDEKRELRVGGREEDGAGGQGGDEGDEEGGAALGEDGGGLVHAGVVVRWWLTETQHILRQLRLVDRLLAVGQHDGQGGGAHEGGAGAEAAADGDVAVHEDLHALGPEGGAVLAAQQAESAAQAALEVVGPLVDFGVDGHVAADGHLQDARRVLVGLGVGDAHGEGVGVVGRGVVGDGEGEDGVGGDGHGQDRVERVVDVLADDVHAARGAGDDGGRVAVLGLELRQQRGPALRLDGQGIFGVDVGERGRGGDGAGHDGRWMGDGFFFFFGL</sequence>